<keyword evidence="4" id="KW-1185">Reference proteome</keyword>
<organism evidence="3 4">
    <name type="scientific">Cyclotella atomus</name>
    <dbReference type="NCBI Taxonomy" id="382360"/>
    <lineage>
        <taxon>Eukaryota</taxon>
        <taxon>Sar</taxon>
        <taxon>Stramenopiles</taxon>
        <taxon>Ochrophyta</taxon>
        <taxon>Bacillariophyta</taxon>
        <taxon>Coscinodiscophyceae</taxon>
        <taxon>Thalassiosirophycidae</taxon>
        <taxon>Stephanodiscales</taxon>
        <taxon>Stephanodiscaceae</taxon>
        <taxon>Cyclotella</taxon>
    </lineage>
</organism>
<evidence type="ECO:0000256" key="1">
    <source>
        <dbReference type="SAM" id="Phobius"/>
    </source>
</evidence>
<keyword evidence="1" id="KW-1133">Transmembrane helix</keyword>
<feature type="chain" id="PRO_5044833049" evidence="2">
    <location>
        <begin position="21"/>
        <end position="172"/>
    </location>
</feature>
<dbReference type="EMBL" id="JALLPJ020000376">
    <property type="protein sequence ID" value="KAL3793927.1"/>
    <property type="molecule type" value="Genomic_DNA"/>
</dbReference>
<dbReference type="Proteomes" id="UP001530400">
    <property type="component" value="Unassembled WGS sequence"/>
</dbReference>
<reference evidence="3 4" key="1">
    <citation type="submission" date="2024-10" db="EMBL/GenBank/DDBJ databases">
        <title>Updated reference genomes for cyclostephanoid diatoms.</title>
        <authorList>
            <person name="Roberts W.R."/>
            <person name="Alverson A.J."/>
        </authorList>
    </citation>
    <scope>NUCLEOTIDE SEQUENCE [LARGE SCALE GENOMIC DNA]</scope>
    <source>
        <strain evidence="3 4">AJA010-31</strain>
    </source>
</reference>
<feature type="transmembrane region" description="Helical" evidence="1">
    <location>
        <begin position="114"/>
        <end position="137"/>
    </location>
</feature>
<comment type="caution">
    <text evidence="3">The sequence shown here is derived from an EMBL/GenBank/DDBJ whole genome shotgun (WGS) entry which is preliminary data.</text>
</comment>
<name>A0ABD3Q1T1_9STRA</name>
<gene>
    <name evidence="3" type="ORF">ACHAWO_002307</name>
</gene>
<evidence type="ECO:0000256" key="2">
    <source>
        <dbReference type="SAM" id="SignalP"/>
    </source>
</evidence>
<keyword evidence="1" id="KW-0812">Transmembrane</keyword>
<keyword evidence="1" id="KW-0472">Membrane</keyword>
<feature type="transmembrane region" description="Helical" evidence="1">
    <location>
        <begin position="44"/>
        <end position="62"/>
    </location>
</feature>
<evidence type="ECO:0000313" key="4">
    <source>
        <dbReference type="Proteomes" id="UP001530400"/>
    </source>
</evidence>
<accession>A0ABD3Q1T1</accession>
<keyword evidence="2" id="KW-0732">Signal</keyword>
<protein>
    <submittedName>
        <fullName evidence="3">Uncharacterized protein</fullName>
    </submittedName>
</protein>
<dbReference type="AlphaFoldDB" id="A0ABD3Q1T1"/>
<evidence type="ECO:0000313" key="3">
    <source>
        <dbReference type="EMBL" id="KAL3793927.1"/>
    </source>
</evidence>
<sequence>MKTVGLLAALLSSWAVSVYSGEVPLDGGLCFGRPMAQAVYVVHWMSLEFFFLCVSSSLAIILDLNGVPQKYLFHHLKQKYVWVIYLLPELSMIFGVIFLAVGYAMDVGERSGCIFFYAGCVAVVGFVGLVALIFWYLKFARKESSEKHYGDDEYLGTNVIATWRDRVDYISS</sequence>
<feature type="transmembrane region" description="Helical" evidence="1">
    <location>
        <begin position="82"/>
        <end position="102"/>
    </location>
</feature>
<feature type="signal peptide" evidence="2">
    <location>
        <begin position="1"/>
        <end position="20"/>
    </location>
</feature>
<proteinExistence type="predicted"/>